<keyword evidence="1" id="KW-0812">Transmembrane</keyword>
<evidence type="ECO:0000313" key="2">
    <source>
        <dbReference type="EMBL" id="GAF87122.1"/>
    </source>
</evidence>
<proteinExistence type="predicted"/>
<sequence length="59" mass="6767">MNTLSRTITGIIMIIGGLILIIVGFFVWVALIYGIPILIIGFFILFNKKEDKIERREDK</sequence>
<evidence type="ECO:0000256" key="1">
    <source>
        <dbReference type="SAM" id="Phobius"/>
    </source>
</evidence>
<comment type="caution">
    <text evidence="2">The sequence shown here is derived from an EMBL/GenBank/DDBJ whole genome shotgun (WGS) entry which is preliminary data.</text>
</comment>
<reference evidence="2" key="1">
    <citation type="journal article" date="2014" name="Front. Microbiol.">
        <title>High frequency of phylogenetically diverse reductive dehalogenase-homologous genes in deep subseafloor sedimentary metagenomes.</title>
        <authorList>
            <person name="Kawai M."/>
            <person name="Futagami T."/>
            <person name="Toyoda A."/>
            <person name="Takaki Y."/>
            <person name="Nishi S."/>
            <person name="Hori S."/>
            <person name="Arai W."/>
            <person name="Tsubouchi T."/>
            <person name="Morono Y."/>
            <person name="Uchiyama I."/>
            <person name="Ito T."/>
            <person name="Fujiyama A."/>
            <person name="Inagaki F."/>
            <person name="Takami H."/>
        </authorList>
    </citation>
    <scope>NUCLEOTIDE SEQUENCE</scope>
    <source>
        <strain evidence="2">Expedition CK06-06</strain>
    </source>
</reference>
<protein>
    <submittedName>
        <fullName evidence="2">Uncharacterized protein</fullName>
    </submittedName>
</protein>
<keyword evidence="1" id="KW-0472">Membrane</keyword>
<organism evidence="2">
    <name type="scientific">marine sediment metagenome</name>
    <dbReference type="NCBI Taxonomy" id="412755"/>
    <lineage>
        <taxon>unclassified sequences</taxon>
        <taxon>metagenomes</taxon>
        <taxon>ecological metagenomes</taxon>
    </lineage>
</organism>
<name>X0TG57_9ZZZZ</name>
<dbReference type="AlphaFoldDB" id="X0TG57"/>
<feature type="transmembrane region" description="Helical" evidence="1">
    <location>
        <begin position="12"/>
        <end position="45"/>
    </location>
</feature>
<gene>
    <name evidence="2" type="ORF">S01H1_27024</name>
</gene>
<accession>X0TG57</accession>
<dbReference type="EMBL" id="BARS01016419">
    <property type="protein sequence ID" value="GAF87122.1"/>
    <property type="molecule type" value="Genomic_DNA"/>
</dbReference>
<keyword evidence="1" id="KW-1133">Transmembrane helix</keyword>